<organism evidence="2 3">
    <name type="scientific">Penicillium salamii</name>
    <dbReference type="NCBI Taxonomy" id="1612424"/>
    <lineage>
        <taxon>Eukaryota</taxon>
        <taxon>Fungi</taxon>
        <taxon>Dikarya</taxon>
        <taxon>Ascomycota</taxon>
        <taxon>Pezizomycotina</taxon>
        <taxon>Eurotiomycetes</taxon>
        <taxon>Eurotiomycetidae</taxon>
        <taxon>Eurotiales</taxon>
        <taxon>Aspergillaceae</taxon>
        <taxon>Penicillium</taxon>
    </lineage>
</organism>
<feature type="region of interest" description="Disordered" evidence="1">
    <location>
        <begin position="32"/>
        <end position="93"/>
    </location>
</feature>
<dbReference type="AlphaFoldDB" id="A0A9W4J358"/>
<evidence type="ECO:0000313" key="3">
    <source>
        <dbReference type="Proteomes" id="UP001152649"/>
    </source>
</evidence>
<proteinExistence type="predicted"/>
<feature type="compositionally biased region" description="Basic residues" evidence="1">
    <location>
        <begin position="50"/>
        <end position="61"/>
    </location>
</feature>
<dbReference type="Proteomes" id="UP001152649">
    <property type="component" value="Unassembled WGS sequence"/>
</dbReference>
<feature type="compositionally biased region" description="Polar residues" evidence="1">
    <location>
        <begin position="39"/>
        <end position="49"/>
    </location>
</feature>
<evidence type="ECO:0000256" key="1">
    <source>
        <dbReference type="SAM" id="MobiDB-lite"/>
    </source>
</evidence>
<sequence length="93" mass="10362">MAIPAILRLRLRFTRRGWPSLRFAAIGASPGQALPINPVSHSQSTTTQLQRKRAQCQRRKNPSCDACRERKGSLSIHQGDEPSHVVYQTGSKP</sequence>
<comment type="caution">
    <text evidence="2">The sequence shown here is derived from an EMBL/GenBank/DDBJ whole genome shotgun (WGS) entry which is preliminary data.</text>
</comment>
<dbReference type="OrthoDB" id="416093at2759"/>
<accession>A0A9W4J358</accession>
<gene>
    <name evidence="2" type="ORF">PSALAMII_LOCUS4340</name>
</gene>
<protein>
    <submittedName>
        <fullName evidence="2">Uncharacterized protein</fullName>
    </submittedName>
</protein>
<reference evidence="2" key="1">
    <citation type="submission" date="2021-07" db="EMBL/GenBank/DDBJ databases">
        <authorList>
            <person name="Branca A.L. A."/>
        </authorList>
    </citation>
    <scope>NUCLEOTIDE SEQUENCE</scope>
</reference>
<feature type="compositionally biased region" description="Basic and acidic residues" evidence="1">
    <location>
        <begin position="66"/>
        <end position="83"/>
    </location>
</feature>
<dbReference type="EMBL" id="CAJVPG010000168">
    <property type="protein sequence ID" value="CAG8366796.1"/>
    <property type="molecule type" value="Genomic_DNA"/>
</dbReference>
<name>A0A9W4J358_9EURO</name>
<evidence type="ECO:0000313" key="2">
    <source>
        <dbReference type="EMBL" id="CAG8366796.1"/>
    </source>
</evidence>
<keyword evidence="3" id="KW-1185">Reference proteome</keyword>